<dbReference type="FunFam" id="2.40.30.170:FF:000010">
    <property type="entry name" value="Efflux RND transporter periplasmic adaptor subunit"/>
    <property type="match status" value="1"/>
</dbReference>
<dbReference type="InterPro" id="IPR058627">
    <property type="entry name" value="MdtA-like_C"/>
</dbReference>
<evidence type="ECO:0000259" key="4">
    <source>
        <dbReference type="Pfam" id="PF25967"/>
    </source>
</evidence>
<dbReference type="HOGENOM" id="CLU_018816_1_2_3"/>
<dbReference type="PATRIC" id="fig|111780.3.peg.2545"/>
<accession>K9XV84</accession>
<evidence type="ECO:0000313" key="6">
    <source>
        <dbReference type="Proteomes" id="UP000010473"/>
    </source>
</evidence>
<dbReference type="NCBIfam" id="TIGR01730">
    <property type="entry name" value="RND_mfp"/>
    <property type="match status" value="1"/>
</dbReference>
<dbReference type="EMBL" id="CP003653">
    <property type="protein sequence ID" value="AFZ35979.1"/>
    <property type="molecule type" value="Genomic_DNA"/>
</dbReference>
<evidence type="ECO:0000256" key="2">
    <source>
        <dbReference type="SAM" id="Coils"/>
    </source>
</evidence>
<dbReference type="Pfam" id="PF25954">
    <property type="entry name" value="Beta-barrel_RND_2"/>
    <property type="match status" value="1"/>
</dbReference>
<dbReference type="Pfam" id="PF25967">
    <property type="entry name" value="RND-MFP_C"/>
    <property type="match status" value="1"/>
</dbReference>
<dbReference type="Gene3D" id="2.40.30.170">
    <property type="match status" value="1"/>
</dbReference>
<name>K9XV84_STAC7</name>
<sequence length="435" mass="46695">MLPVSATINRSPLINLLFRLGMMGVLLFPVGCSAIGQGEAQTTPPEVERSQQPVAVDVAIAQKAKLETTTEYTGTTLPYREIALRSQVEGQLLDVAVDVGNAVQQGQVVAQIDDNLLTAAVTEAEAEVAARQAEVASLEAEVNNATAAVERARLELQQAQSDAARSQQLYQEGAISEQNFELAQTAVGTATQTLRSAQQQVQNQIAAVNAAQRRVTAQQALVTQARQRQSYTTLTASVNGSVLERVLEPGDLAQPGSEILRLGDLSQVKVRVQISELELDGIRLGQPAQIRLDAFPNQTFTGKVSQISPVADPTARLIPIEVTIPNQDKRIGSGLLARVNFETQTTQQVVIPETAIQISSGNDKSNTDQQTATIFVVNGKGEQATVEARTVKIGDRADNRLEILSGLEPGEQFVVRSSGELQDGEKVRLSFISET</sequence>
<dbReference type="Gene3D" id="2.40.420.20">
    <property type="match status" value="1"/>
</dbReference>
<dbReference type="Gene3D" id="2.40.50.100">
    <property type="match status" value="1"/>
</dbReference>
<feature type="coiled-coil region" evidence="2">
    <location>
        <begin position="121"/>
        <end position="169"/>
    </location>
</feature>
<dbReference type="PANTHER" id="PTHR30469">
    <property type="entry name" value="MULTIDRUG RESISTANCE PROTEIN MDTA"/>
    <property type="match status" value="1"/>
</dbReference>
<dbReference type="Gene3D" id="1.10.287.470">
    <property type="entry name" value="Helix hairpin bin"/>
    <property type="match status" value="2"/>
</dbReference>
<comment type="similarity">
    <text evidence="1">Belongs to the membrane fusion protein (MFP) (TC 8.A.1) family.</text>
</comment>
<dbReference type="RefSeq" id="WP_015193647.1">
    <property type="nucleotide sequence ID" value="NC_019748.1"/>
</dbReference>
<dbReference type="SUPFAM" id="SSF111369">
    <property type="entry name" value="HlyD-like secretion proteins"/>
    <property type="match status" value="2"/>
</dbReference>
<dbReference type="STRING" id="111780.Sta7437_2444"/>
<dbReference type="KEGG" id="scs:Sta7437_2444"/>
<dbReference type="OrthoDB" id="9806939at2"/>
<dbReference type="eggNOG" id="COG0845">
    <property type="taxonomic scope" value="Bacteria"/>
</dbReference>
<proteinExistence type="inferred from homology"/>
<gene>
    <name evidence="5" type="ordered locus">Sta7437_2444</name>
</gene>
<dbReference type="PANTHER" id="PTHR30469:SF15">
    <property type="entry name" value="HLYD FAMILY OF SECRETION PROTEINS"/>
    <property type="match status" value="1"/>
</dbReference>
<dbReference type="Proteomes" id="UP000010473">
    <property type="component" value="Chromosome"/>
</dbReference>
<protein>
    <submittedName>
        <fullName evidence="5">Efflux transporter, RND family, MFP subunit</fullName>
    </submittedName>
</protein>
<dbReference type="AlphaFoldDB" id="K9XV84"/>
<evidence type="ECO:0000256" key="1">
    <source>
        <dbReference type="ARBA" id="ARBA00009477"/>
    </source>
</evidence>
<reference evidence="6" key="1">
    <citation type="journal article" date="2013" name="Proc. Natl. Acad. Sci. U.S.A.">
        <title>Improving the coverage of the cyanobacterial phylum using diversity-driven genome sequencing.</title>
        <authorList>
            <person name="Shih P.M."/>
            <person name="Wu D."/>
            <person name="Latifi A."/>
            <person name="Axen S.D."/>
            <person name="Fewer D.P."/>
            <person name="Talla E."/>
            <person name="Calteau A."/>
            <person name="Cai F."/>
            <person name="Tandeau de Marsac N."/>
            <person name="Rippka R."/>
            <person name="Herdman M."/>
            <person name="Sivonen K."/>
            <person name="Coursin T."/>
            <person name="Laurent T."/>
            <person name="Goodwin L."/>
            <person name="Nolan M."/>
            <person name="Davenport K.W."/>
            <person name="Han C.S."/>
            <person name="Rubin E.M."/>
            <person name="Eisen J.A."/>
            <person name="Woyke T."/>
            <person name="Gugger M."/>
            <person name="Kerfeld C.A."/>
        </authorList>
    </citation>
    <scope>NUCLEOTIDE SEQUENCE [LARGE SCALE GENOMIC DNA]</scope>
    <source>
        <strain evidence="6">ATCC 29371 / PCC 7437</strain>
    </source>
</reference>
<keyword evidence="2" id="KW-0175">Coiled coil</keyword>
<dbReference type="InterPro" id="IPR058792">
    <property type="entry name" value="Beta-barrel_RND_2"/>
</dbReference>
<dbReference type="GO" id="GO:0015562">
    <property type="term" value="F:efflux transmembrane transporter activity"/>
    <property type="evidence" value="ECO:0007669"/>
    <property type="project" value="TreeGrafter"/>
</dbReference>
<dbReference type="InterPro" id="IPR006143">
    <property type="entry name" value="RND_pump_MFP"/>
</dbReference>
<keyword evidence="6" id="KW-1185">Reference proteome</keyword>
<evidence type="ECO:0000313" key="5">
    <source>
        <dbReference type="EMBL" id="AFZ35979.1"/>
    </source>
</evidence>
<organism evidence="5 6">
    <name type="scientific">Stanieria cyanosphaera (strain ATCC 29371 / PCC 7437)</name>
    <dbReference type="NCBI Taxonomy" id="111780"/>
    <lineage>
        <taxon>Bacteria</taxon>
        <taxon>Bacillati</taxon>
        <taxon>Cyanobacteriota</taxon>
        <taxon>Cyanophyceae</taxon>
        <taxon>Pleurocapsales</taxon>
        <taxon>Dermocarpellaceae</taxon>
        <taxon>Stanieria</taxon>
    </lineage>
</organism>
<feature type="domain" description="CusB-like beta-barrel" evidence="3">
    <location>
        <begin position="270"/>
        <end position="344"/>
    </location>
</feature>
<dbReference type="GO" id="GO:1990281">
    <property type="term" value="C:efflux pump complex"/>
    <property type="evidence" value="ECO:0007669"/>
    <property type="project" value="TreeGrafter"/>
</dbReference>
<evidence type="ECO:0000259" key="3">
    <source>
        <dbReference type="Pfam" id="PF25954"/>
    </source>
</evidence>
<feature type="domain" description="Multidrug resistance protein MdtA-like C-terminal permuted SH3" evidence="4">
    <location>
        <begin position="349"/>
        <end position="415"/>
    </location>
</feature>